<protein>
    <submittedName>
        <fullName evidence="2">AP2/ERF domain-containing protein PFD0985w-like</fullName>
    </submittedName>
</protein>
<name>A0A6G0W5C6_APHCR</name>
<evidence type="ECO:0000313" key="2">
    <source>
        <dbReference type="EMBL" id="KAF0721110.1"/>
    </source>
</evidence>
<dbReference type="EMBL" id="VUJU01009296">
    <property type="protein sequence ID" value="KAF0721110.1"/>
    <property type="molecule type" value="Genomic_DNA"/>
</dbReference>
<comment type="caution">
    <text evidence="2">The sequence shown here is derived from an EMBL/GenBank/DDBJ whole genome shotgun (WGS) entry which is preliminary data.</text>
</comment>
<sequence>MPPRKSLRYDEDIIDRLESVENTLKKYKKEVEKIKEFFEQKIEENEKNHKKEIDIIKKHAEELESQILTNKNQNMIPIRHIAEENQRSLSIEISKPIFFGNNKDQHPIDFLQNLEEYFKIKQFSKEEKLIIIRDCLKSAAGNWFATIRFQVREYSEFRDAFINEFWSREIQIQTWSNCLNTSHVSDNVTYREHFAQWSAKLRHLQVPQISEEEIVTNIASHYRDTSEPY</sequence>
<feature type="coiled-coil region" evidence="1">
    <location>
        <begin position="10"/>
        <end position="66"/>
    </location>
</feature>
<reference evidence="2 3" key="1">
    <citation type="submission" date="2019-08" db="EMBL/GenBank/DDBJ databases">
        <title>Whole genome of Aphis craccivora.</title>
        <authorList>
            <person name="Voronova N.V."/>
            <person name="Shulinski R.S."/>
            <person name="Bandarenka Y.V."/>
            <person name="Zhorov D.G."/>
            <person name="Warner D."/>
        </authorList>
    </citation>
    <scope>NUCLEOTIDE SEQUENCE [LARGE SCALE GENOMIC DNA]</scope>
    <source>
        <strain evidence="2">180601</strain>
        <tissue evidence="2">Whole Body</tissue>
    </source>
</reference>
<dbReference type="AlphaFoldDB" id="A0A6G0W5C6"/>
<evidence type="ECO:0000313" key="3">
    <source>
        <dbReference type="Proteomes" id="UP000478052"/>
    </source>
</evidence>
<evidence type="ECO:0000256" key="1">
    <source>
        <dbReference type="SAM" id="Coils"/>
    </source>
</evidence>
<keyword evidence="3" id="KW-1185">Reference proteome</keyword>
<organism evidence="2 3">
    <name type="scientific">Aphis craccivora</name>
    <name type="common">Cowpea aphid</name>
    <dbReference type="NCBI Taxonomy" id="307492"/>
    <lineage>
        <taxon>Eukaryota</taxon>
        <taxon>Metazoa</taxon>
        <taxon>Ecdysozoa</taxon>
        <taxon>Arthropoda</taxon>
        <taxon>Hexapoda</taxon>
        <taxon>Insecta</taxon>
        <taxon>Pterygota</taxon>
        <taxon>Neoptera</taxon>
        <taxon>Paraneoptera</taxon>
        <taxon>Hemiptera</taxon>
        <taxon>Sternorrhyncha</taxon>
        <taxon>Aphidomorpha</taxon>
        <taxon>Aphidoidea</taxon>
        <taxon>Aphididae</taxon>
        <taxon>Aphidini</taxon>
        <taxon>Aphis</taxon>
        <taxon>Aphis</taxon>
    </lineage>
</organism>
<proteinExistence type="predicted"/>
<dbReference type="Proteomes" id="UP000478052">
    <property type="component" value="Unassembled WGS sequence"/>
</dbReference>
<gene>
    <name evidence="2" type="ORF">FWK35_00025480</name>
</gene>
<dbReference type="OrthoDB" id="6625531at2759"/>
<accession>A0A6G0W5C6</accession>
<keyword evidence="1" id="KW-0175">Coiled coil</keyword>